<protein>
    <submittedName>
        <fullName evidence="10">Two-component system phosphate regulon response regulator OmpR</fullName>
    </submittedName>
</protein>
<dbReference type="PROSITE" id="PS50110">
    <property type="entry name" value="RESPONSE_REGULATORY"/>
    <property type="match status" value="1"/>
</dbReference>
<proteinExistence type="predicted"/>
<reference evidence="10 11" key="1">
    <citation type="submission" date="2019-03" db="EMBL/GenBank/DDBJ databases">
        <title>Genomic Encyclopedia of Type Strains, Phase IV (KMG-IV): sequencing the most valuable type-strain genomes for metagenomic binning, comparative biology and taxonomic classification.</title>
        <authorList>
            <person name="Goeker M."/>
        </authorList>
    </citation>
    <scope>NUCLEOTIDE SEQUENCE [LARGE SCALE GENOMIC DNA]</scope>
    <source>
        <strain evidence="10 11">DSM 1709</strain>
    </source>
</reference>
<dbReference type="SMART" id="SM00448">
    <property type="entry name" value="REC"/>
    <property type="match status" value="1"/>
</dbReference>
<accession>A0A4R2M7R2</accession>
<dbReference type="Proteomes" id="UP000295106">
    <property type="component" value="Unassembled WGS sequence"/>
</dbReference>
<evidence type="ECO:0000256" key="7">
    <source>
        <dbReference type="PROSITE-ProRule" id="PRU01091"/>
    </source>
</evidence>
<dbReference type="GO" id="GO:0032993">
    <property type="term" value="C:protein-DNA complex"/>
    <property type="evidence" value="ECO:0007669"/>
    <property type="project" value="TreeGrafter"/>
</dbReference>
<dbReference type="Gene3D" id="6.10.250.690">
    <property type="match status" value="1"/>
</dbReference>
<gene>
    <name evidence="10" type="ORF">EV684_10448</name>
</gene>
<keyword evidence="5" id="KW-0804">Transcription</keyword>
<dbReference type="PANTHER" id="PTHR48111:SF4">
    <property type="entry name" value="DNA-BINDING DUAL TRANSCRIPTIONAL REGULATOR OMPR"/>
    <property type="match status" value="1"/>
</dbReference>
<evidence type="ECO:0000256" key="4">
    <source>
        <dbReference type="ARBA" id="ARBA00023125"/>
    </source>
</evidence>
<keyword evidence="3" id="KW-0805">Transcription regulation</keyword>
<evidence type="ECO:0000256" key="1">
    <source>
        <dbReference type="ARBA" id="ARBA00022553"/>
    </source>
</evidence>
<dbReference type="SUPFAM" id="SSF52172">
    <property type="entry name" value="CheY-like"/>
    <property type="match status" value="1"/>
</dbReference>
<dbReference type="PANTHER" id="PTHR48111">
    <property type="entry name" value="REGULATOR OF RPOS"/>
    <property type="match status" value="1"/>
</dbReference>
<evidence type="ECO:0000313" key="11">
    <source>
        <dbReference type="Proteomes" id="UP000295106"/>
    </source>
</evidence>
<dbReference type="InterPro" id="IPR036388">
    <property type="entry name" value="WH-like_DNA-bd_sf"/>
</dbReference>
<dbReference type="EMBL" id="SLXD01000004">
    <property type="protein sequence ID" value="TCP03329.1"/>
    <property type="molecule type" value="Genomic_DNA"/>
</dbReference>
<feature type="domain" description="OmpR/PhoB-type" evidence="9">
    <location>
        <begin position="166"/>
        <end position="266"/>
    </location>
</feature>
<dbReference type="GO" id="GO:0000156">
    <property type="term" value="F:phosphorelay response regulator activity"/>
    <property type="evidence" value="ECO:0007669"/>
    <property type="project" value="TreeGrafter"/>
</dbReference>
<dbReference type="AlphaFoldDB" id="A0A4R2M7R2"/>
<feature type="modified residue" description="4-aspartylphosphate" evidence="6">
    <location>
        <position position="87"/>
    </location>
</feature>
<dbReference type="PROSITE" id="PS51755">
    <property type="entry name" value="OMPR_PHOB"/>
    <property type="match status" value="1"/>
</dbReference>
<dbReference type="Gene3D" id="3.40.50.2300">
    <property type="match status" value="1"/>
</dbReference>
<evidence type="ECO:0000256" key="3">
    <source>
        <dbReference type="ARBA" id="ARBA00023015"/>
    </source>
</evidence>
<dbReference type="InterPro" id="IPR001867">
    <property type="entry name" value="OmpR/PhoB-type_DNA-bd"/>
</dbReference>
<sequence length="274" mass="30669">MTPDVGRPCTPRYRISTLRYIRKHGATTLPAMDTTPHHLFVVEDDPAMRDMLSAYLEKQGLSVTPMSSAEEMMRRIHRRRPDLIILDVMLPGESGIDACRRLRSEGDRVPVILLTARTEEVDRVLGLEMGADDYLGKPFSARELLARIRAVLRRTNSLPGVPAPSDREVRIGAHTFVPATRSLHAASGELRVLSTVEYSILAELVANPHVPISRERLLSVSHTRGEELLARTADVAVMRLRKIVEPDPAMPRYIQTVRGHGYMFVPHLPRPLAA</sequence>
<evidence type="ECO:0000259" key="8">
    <source>
        <dbReference type="PROSITE" id="PS50110"/>
    </source>
</evidence>
<comment type="caution">
    <text evidence="10">The sequence shown here is derived from an EMBL/GenBank/DDBJ whole genome shotgun (WGS) entry which is preliminary data.</text>
</comment>
<dbReference type="Pfam" id="PF00072">
    <property type="entry name" value="Response_reg"/>
    <property type="match status" value="1"/>
</dbReference>
<organism evidence="10 11">
    <name type="scientific">Rubrivivax gelatinosus</name>
    <name type="common">Rhodocyclus gelatinosus</name>
    <name type="synonym">Rhodopseudomonas gelatinosa</name>
    <dbReference type="NCBI Taxonomy" id="28068"/>
    <lineage>
        <taxon>Bacteria</taxon>
        <taxon>Pseudomonadati</taxon>
        <taxon>Pseudomonadota</taxon>
        <taxon>Betaproteobacteria</taxon>
        <taxon>Burkholderiales</taxon>
        <taxon>Sphaerotilaceae</taxon>
        <taxon>Rubrivivax</taxon>
    </lineage>
</organism>
<evidence type="ECO:0000256" key="5">
    <source>
        <dbReference type="ARBA" id="ARBA00023163"/>
    </source>
</evidence>
<feature type="DNA-binding region" description="OmpR/PhoB-type" evidence="7">
    <location>
        <begin position="166"/>
        <end position="266"/>
    </location>
</feature>
<dbReference type="SUPFAM" id="SSF46894">
    <property type="entry name" value="C-terminal effector domain of the bipartite response regulators"/>
    <property type="match status" value="1"/>
</dbReference>
<evidence type="ECO:0000259" key="9">
    <source>
        <dbReference type="PROSITE" id="PS51755"/>
    </source>
</evidence>
<evidence type="ECO:0000256" key="6">
    <source>
        <dbReference type="PROSITE-ProRule" id="PRU00169"/>
    </source>
</evidence>
<evidence type="ECO:0000256" key="2">
    <source>
        <dbReference type="ARBA" id="ARBA00023012"/>
    </source>
</evidence>
<dbReference type="InterPro" id="IPR001789">
    <property type="entry name" value="Sig_transdc_resp-reg_receiver"/>
</dbReference>
<dbReference type="SMART" id="SM00862">
    <property type="entry name" value="Trans_reg_C"/>
    <property type="match status" value="1"/>
</dbReference>
<dbReference type="InterPro" id="IPR016032">
    <property type="entry name" value="Sig_transdc_resp-reg_C-effctor"/>
</dbReference>
<dbReference type="InterPro" id="IPR011006">
    <property type="entry name" value="CheY-like_superfamily"/>
</dbReference>
<name>A0A4R2M7R2_RUBGE</name>
<keyword evidence="2" id="KW-0902">Two-component regulatory system</keyword>
<dbReference type="CDD" id="cd00383">
    <property type="entry name" value="trans_reg_C"/>
    <property type="match status" value="1"/>
</dbReference>
<dbReference type="FunFam" id="3.40.50.2300:FF:000001">
    <property type="entry name" value="DNA-binding response regulator PhoB"/>
    <property type="match status" value="1"/>
</dbReference>
<keyword evidence="1 6" id="KW-0597">Phosphoprotein</keyword>
<dbReference type="GO" id="GO:0006355">
    <property type="term" value="P:regulation of DNA-templated transcription"/>
    <property type="evidence" value="ECO:0007669"/>
    <property type="project" value="InterPro"/>
</dbReference>
<dbReference type="InterPro" id="IPR039420">
    <property type="entry name" value="WalR-like"/>
</dbReference>
<evidence type="ECO:0000313" key="10">
    <source>
        <dbReference type="EMBL" id="TCP03329.1"/>
    </source>
</evidence>
<keyword evidence="4 7" id="KW-0238">DNA-binding</keyword>
<feature type="domain" description="Response regulatory" evidence="8">
    <location>
        <begin position="38"/>
        <end position="152"/>
    </location>
</feature>
<dbReference type="Pfam" id="PF00486">
    <property type="entry name" value="Trans_reg_C"/>
    <property type="match status" value="1"/>
</dbReference>
<dbReference type="GO" id="GO:0005829">
    <property type="term" value="C:cytosol"/>
    <property type="evidence" value="ECO:0007669"/>
    <property type="project" value="TreeGrafter"/>
</dbReference>
<dbReference type="Gene3D" id="1.10.10.10">
    <property type="entry name" value="Winged helix-like DNA-binding domain superfamily/Winged helix DNA-binding domain"/>
    <property type="match status" value="1"/>
</dbReference>
<dbReference type="GO" id="GO:0000976">
    <property type="term" value="F:transcription cis-regulatory region binding"/>
    <property type="evidence" value="ECO:0007669"/>
    <property type="project" value="TreeGrafter"/>
</dbReference>